<dbReference type="GO" id="GO:0003677">
    <property type="term" value="F:DNA binding"/>
    <property type="evidence" value="ECO:0007669"/>
    <property type="project" value="InterPro"/>
</dbReference>
<feature type="compositionally biased region" description="Polar residues" evidence="3">
    <location>
        <begin position="288"/>
        <end position="302"/>
    </location>
</feature>
<dbReference type="GO" id="GO:0005634">
    <property type="term" value="C:nucleus"/>
    <property type="evidence" value="ECO:0007669"/>
    <property type="project" value="UniProtKB-SubCell"/>
</dbReference>
<comment type="subcellular location">
    <subcellularLocation>
        <location evidence="1">Nucleus</location>
    </subcellularLocation>
</comment>
<feature type="compositionally biased region" description="Acidic residues" evidence="3">
    <location>
        <begin position="886"/>
        <end position="895"/>
    </location>
</feature>
<evidence type="ECO:0000256" key="1">
    <source>
        <dbReference type="ARBA" id="ARBA00004123"/>
    </source>
</evidence>
<keyword evidence="5" id="KW-1185">Reference proteome</keyword>
<evidence type="ECO:0000313" key="4">
    <source>
        <dbReference type="EMBL" id="WPH03720.1"/>
    </source>
</evidence>
<feature type="compositionally biased region" description="Basic and acidic residues" evidence="3">
    <location>
        <begin position="133"/>
        <end position="149"/>
    </location>
</feature>
<dbReference type="AlphaFoldDB" id="A0AAQ3RC91"/>
<dbReference type="EMBL" id="CP138590">
    <property type="protein sequence ID" value="WPH03720.1"/>
    <property type="molecule type" value="Genomic_DNA"/>
</dbReference>
<feature type="compositionally biased region" description="Basic and acidic residues" evidence="3">
    <location>
        <begin position="15"/>
        <end position="39"/>
    </location>
</feature>
<gene>
    <name evidence="4" type="ORF">R9X50_00660300</name>
</gene>
<reference evidence="4 5" key="1">
    <citation type="submission" date="2023-11" db="EMBL/GenBank/DDBJ databases">
        <title>An acidophilic fungus is an integral part of prey digestion in a carnivorous sundew plant.</title>
        <authorList>
            <person name="Tsai I.J."/>
        </authorList>
    </citation>
    <scope>NUCLEOTIDE SEQUENCE [LARGE SCALE GENOMIC DNA]</scope>
    <source>
        <strain evidence="4">169a</strain>
    </source>
</reference>
<dbReference type="InterPro" id="IPR045138">
    <property type="entry name" value="MeCP2/MBD4"/>
</dbReference>
<evidence type="ECO:0000256" key="2">
    <source>
        <dbReference type="ARBA" id="ARBA00023242"/>
    </source>
</evidence>
<feature type="region of interest" description="Disordered" evidence="3">
    <location>
        <begin position="816"/>
        <end position="912"/>
    </location>
</feature>
<feature type="compositionally biased region" description="Acidic residues" evidence="3">
    <location>
        <begin position="835"/>
        <end position="846"/>
    </location>
</feature>
<feature type="region of interest" description="Disordered" evidence="3">
    <location>
        <begin position="1"/>
        <end position="302"/>
    </location>
</feature>
<dbReference type="Proteomes" id="UP001303373">
    <property type="component" value="Chromosome 11"/>
</dbReference>
<feature type="compositionally biased region" description="Basic and acidic residues" evidence="3">
    <location>
        <begin position="173"/>
        <end position="193"/>
    </location>
</feature>
<feature type="compositionally biased region" description="Polar residues" evidence="3">
    <location>
        <begin position="699"/>
        <end position="719"/>
    </location>
</feature>
<evidence type="ECO:0000256" key="3">
    <source>
        <dbReference type="SAM" id="MobiDB-lite"/>
    </source>
</evidence>
<keyword evidence="2" id="KW-0539">Nucleus</keyword>
<organism evidence="4 5">
    <name type="scientific">Acrodontium crateriforme</name>
    <dbReference type="NCBI Taxonomy" id="150365"/>
    <lineage>
        <taxon>Eukaryota</taxon>
        <taxon>Fungi</taxon>
        <taxon>Dikarya</taxon>
        <taxon>Ascomycota</taxon>
        <taxon>Pezizomycotina</taxon>
        <taxon>Dothideomycetes</taxon>
        <taxon>Dothideomycetidae</taxon>
        <taxon>Mycosphaerellales</taxon>
        <taxon>Teratosphaeriaceae</taxon>
        <taxon>Acrodontium</taxon>
    </lineage>
</organism>
<feature type="compositionally biased region" description="Polar residues" evidence="3">
    <location>
        <begin position="233"/>
        <end position="264"/>
    </location>
</feature>
<name>A0AAQ3RC91_9PEZI</name>
<accession>A0AAQ3RC91</accession>
<feature type="compositionally biased region" description="Basic and acidic residues" evidence="3">
    <location>
        <begin position="57"/>
        <end position="67"/>
    </location>
</feature>
<protein>
    <submittedName>
        <fullName evidence="4">Uncharacterized protein</fullName>
    </submittedName>
</protein>
<dbReference type="PANTHER" id="PTHR15074">
    <property type="entry name" value="METHYL-CPG-BINDING PROTEIN"/>
    <property type="match status" value="1"/>
</dbReference>
<proteinExistence type="predicted"/>
<feature type="compositionally biased region" description="Basic and acidic residues" evidence="3">
    <location>
        <begin position="106"/>
        <end position="118"/>
    </location>
</feature>
<evidence type="ECO:0000313" key="5">
    <source>
        <dbReference type="Proteomes" id="UP001303373"/>
    </source>
</evidence>
<feature type="compositionally biased region" description="Basic residues" evidence="3">
    <location>
        <begin position="864"/>
        <end position="875"/>
    </location>
</feature>
<sequence length="912" mass="101262">MPSRDEEEAPRRRRKDPDRDRDRDRDSTSSRDKPRSDKLRTHKSLSSTKLPLRHRSTSHERDRDSPRSSHSGRAPKKTSGMVSELKRRSGEDLKPRTSYPSFSKAHSREAVGSREDMCARITSVYTPEPTELEPEKERRRSSTAQDKDVPPSPPLTADEPEIRRSGSGGSMRKSAEDVRSESRKERKSEDSPRHKSRVKSHKSVSSLRKERFQESEISSMPGAYPEESDEQKSTPASSYRRTVSSGSRPASNISQITTTDSDATSVARDRKGYRRPPNISIAHEHSPPSVTDSQPRTPTNEQTYATYLPQPSKTPIIDVGGPCLDSPQSFGMAPLTAIPPPPPPPPPPMTAPQDIPRVDYLLKNGGLQTMVPRRLVHNGHGPSLQQYAMYQSPQIMQQAPMEEYSKIFTPIHKRLDDYMHVLRNHGSLAVATGYKSVARRLLDKLSTVFARDISSERCDCVICGTMPQPALSDEEDSGISWGEILEYTAGRQELPQWPPFTIEPGDGGLGISGATQAPMQKLDIDVPDEYREHYIRQNQKTKRAVQSWLAQQPELPSSPPEEADEDTLMFAMMTKLDPQQRNFFIALMHGQSKVSVSRAPTPAERPATPSTALKRARVALQRLYRLERAPRDCECAMYLLHNPHLHGMLATLAEVNEQEWDILVSGRFDGFLWSGAEAPFPPSASQAGSRLPSRGPTATPVSRNATPFSGLSALSNARGTTPFGPFRDPTPNHLFPSRGPTPAPGSTGLTPPAPVQLDEDTELAVLAEVERNLFTDMERFEDAFEVLHSRAELVRQMMRERAAGLAMQAQMRRGSLGGSGDAFVRLDTPASGITDIEESEDDDDGLGDTASLAPDDSASQISSSRRHRRHGRGEKRRTPAPQPVLIEEDESADEKDEGRRYVPGLSGRRSKY</sequence>
<feature type="compositionally biased region" description="Basic and acidic residues" evidence="3">
    <location>
        <begin position="84"/>
        <end position="95"/>
    </location>
</feature>
<feature type="region of interest" description="Disordered" evidence="3">
    <location>
        <begin position="682"/>
        <end position="755"/>
    </location>
</feature>
<dbReference type="PANTHER" id="PTHR15074:SF5">
    <property type="entry name" value="5-METHYLCYTOSINE G_T MISMATCH-SPECIFIC DNA GLYCOSYLASE"/>
    <property type="match status" value="1"/>
</dbReference>